<dbReference type="InterPro" id="IPR002509">
    <property type="entry name" value="NODB_dom"/>
</dbReference>
<sequence>MPDRKPFGTKLRDFVNWRLSRHVPVKTMANQLDRAIASFTFDDFPRSALTMGGSILERHGVVGTYYVAGSMADTEANGIEYYRADDLPDLVQRGHEVGDHTFGHLRVTDHARAALMQDEVDNRRFLNGHLPNVIATSFAFPYGLASLRTKHHFSRQFACARGTGFGINHGTLDLSQLRAVSLERDGPDYDLAALLADAKAKRAWIIFYTHDVSANPSAYGSHPDVLERAVTACLEADIEILPVRNALARACFGALG</sequence>
<dbReference type="Pfam" id="PF01522">
    <property type="entry name" value="Polysacc_deac_1"/>
    <property type="match status" value="1"/>
</dbReference>
<gene>
    <name evidence="7" type="ORF">GRI97_12380</name>
</gene>
<dbReference type="Gene3D" id="3.20.20.370">
    <property type="entry name" value="Glycoside hydrolase/deacetylase"/>
    <property type="match status" value="1"/>
</dbReference>
<dbReference type="EMBL" id="WTYJ01000002">
    <property type="protein sequence ID" value="MXO99786.1"/>
    <property type="molecule type" value="Genomic_DNA"/>
</dbReference>
<evidence type="ECO:0000313" key="7">
    <source>
        <dbReference type="EMBL" id="MXO99786.1"/>
    </source>
</evidence>
<organism evidence="7 8">
    <name type="scientific">Croceibacterium xixiisoli</name>
    <dbReference type="NCBI Taxonomy" id="1476466"/>
    <lineage>
        <taxon>Bacteria</taxon>
        <taxon>Pseudomonadati</taxon>
        <taxon>Pseudomonadota</taxon>
        <taxon>Alphaproteobacteria</taxon>
        <taxon>Sphingomonadales</taxon>
        <taxon>Erythrobacteraceae</taxon>
        <taxon>Croceibacterium</taxon>
    </lineage>
</organism>
<dbReference type="Proteomes" id="UP000469430">
    <property type="component" value="Unassembled WGS sequence"/>
</dbReference>
<dbReference type="SUPFAM" id="SSF88713">
    <property type="entry name" value="Glycoside hydrolase/deacetylase"/>
    <property type="match status" value="1"/>
</dbReference>
<evidence type="ECO:0000313" key="8">
    <source>
        <dbReference type="Proteomes" id="UP000469430"/>
    </source>
</evidence>
<dbReference type="PANTHER" id="PTHR34216:SF11">
    <property type="entry name" value="CHITOOLIGOSACCHARIDE DEACETYLASE"/>
    <property type="match status" value="1"/>
</dbReference>
<feature type="domain" description="NodB homology" evidence="6">
    <location>
        <begin position="34"/>
        <end position="149"/>
    </location>
</feature>
<dbReference type="RefSeq" id="WP_161391478.1">
    <property type="nucleotide sequence ID" value="NZ_JBHSCP010000001.1"/>
</dbReference>
<keyword evidence="4" id="KW-0732">Signal</keyword>
<comment type="function">
    <text evidence="1">Is involved in generating a small heat-stable compound (Nod), an acylated oligomer of N-acetylglucosamine, that stimulates mitosis in various plant protoplasts.</text>
</comment>
<dbReference type="OrthoDB" id="2795102at2"/>
<evidence type="ECO:0000256" key="2">
    <source>
        <dbReference type="ARBA" id="ARBA00010973"/>
    </source>
</evidence>
<accession>A0A6I4TUN7</accession>
<evidence type="ECO:0000256" key="3">
    <source>
        <dbReference type="ARBA" id="ARBA00020071"/>
    </source>
</evidence>
<dbReference type="PANTHER" id="PTHR34216">
    <property type="match status" value="1"/>
</dbReference>
<dbReference type="GO" id="GO:0016810">
    <property type="term" value="F:hydrolase activity, acting on carbon-nitrogen (but not peptide) bonds"/>
    <property type="evidence" value="ECO:0007669"/>
    <property type="project" value="InterPro"/>
</dbReference>
<evidence type="ECO:0000256" key="4">
    <source>
        <dbReference type="ARBA" id="ARBA00022729"/>
    </source>
</evidence>
<dbReference type="InterPro" id="IPR051398">
    <property type="entry name" value="Polysacch_Deacetylase"/>
</dbReference>
<comment type="similarity">
    <text evidence="2">Belongs to the polysaccharide deacetylase family.</text>
</comment>
<dbReference type="InterPro" id="IPR011330">
    <property type="entry name" value="Glyco_hydro/deAcase_b/a-brl"/>
</dbReference>
<dbReference type="AlphaFoldDB" id="A0A6I4TUN7"/>
<evidence type="ECO:0000256" key="5">
    <source>
        <dbReference type="ARBA" id="ARBA00032976"/>
    </source>
</evidence>
<keyword evidence="8" id="KW-1185">Reference proteome</keyword>
<name>A0A6I4TUN7_9SPHN</name>
<comment type="caution">
    <text evidence="7">The sequence shown here is derived from an EMBL/GenBank/DDBJ whole genome shotgun (WGS) entry which is preliminary data.</text>
</comment>
<dbReference type="GO" id="GO:0005975">
    <property type="term" value="P:carbohydrate metabolic process"/>
    <property type="evidence" value="ECO:0007669"/>
    <property type="project" value="InterPro"/>
</dbReference>
<protein>
    <recommendedName>
        <fullName evidence="3">Chitooligosaccharide deacetylase</fullName>
    </recommendedName>
    <alternativeName>
        <fullName evidence="5">Nodulation protein B</fullName>
    </alternativeName>
</protein>
<reference evidence="7 8" key="1">
    <citation type="submission" date="2019-12" db="EMBL/GenBank/DDBJ databases">
        <title>Genomic-based taxomic classification of the family Erythrobacteraceae.</title>
        <authorList>
            <person name="Xu L."/>
        </authorList>
    </citation>
    <scope>NUCLEOTIDE SEQUENCE [LARGE SCALE GENOMIC DNA]</scope>
    <source>
        <strain evidence="7 8">S36</strain>
    </source>
</reference>
<evidence type="ECO:0000259" key="6">
    <source>
        <dbReference type="Pfam" id="PF01522"/>
    </source>
</evidence>
<proteinExistence type="inferred from homology"/>
<evidence type="ECO:0000256" key="1">
    <source>
        <dbReference type="ARBA" id="ARBA00003236"/>
    </source>
</evidence>